<sequence>MSSSEVKYCEELIAERGAKYGQEIPLSNQMCDACFIRKDAKLTAYGQFLDSRGTEEKRSRGTNNKAAPFIHDRQMSRNTKKISKTRFSPRALAEDRRSSSHKKPTKTDKRSSRGQKSQAPI</sequence>
<proteinExistence type="predicted"/>
<dbReference type="Proteomes" id="UP000297299">
    <property type="component" value="Unassembled WGS sequence"/>
</dbReference>
<protein>
    <submittedName>
        <fullName evidence="2">Uncharacterized protein</fullName>
    </submittedName>
</protein>
<feature type="region of interest" description="Disordered" evidence="1">
    <location>
        <begin position="51"/>
        <end position="121"/>
    </location>
</feature>
<gene>
    <name evidence="2" type="ORF">BOTCAL_0524g00050</name>
</gene>
<comment type="caution">
    <text evidence="2">The sequence shown here is derived from an EMBL/GenBank/DDBJ whole genome shotgun (WGS) entry which is preliminary data.</text>
</comment>
<name>A0A4Y8CKS2_9HELO</name>
<dbReference type="OrthoDB" id="3540136at2759"/>
<keyword evidence="3" id="KW-1185">Reference proteome</keyword>
<evidence type="ECO:0000313" key="3">
    <source>
        <dbReference type="Proteomes" id="UP000297299"/>
    </source>
</evidence>
<reference evidence="2 3" key="1">
    <citation type="submission" date="2017-11" db="EMBL/GenBank/DDBJ databases">
        <title>Comparative genomics of Botrytis spp.</title>
        <authorList>
            <person name="Valero-Jimenez C.A."/>
            <person name="Tapia P."/>
            <person name="Veloso J."/>
            <person name="Silva-Moreno E."/>
            <person name="Staats M."/>
            <person name="Valdes J.H."/>
            <person name="Van Kan J.A.L."/>
        </authorList>
    </citation>
    <scope>NUCLEOTIDE SEQUENCE [LARGE SCALE GENOMIC DNA]</scope>
    <source>
        <strain evidence="2 3">MUCL2830</strain>
    </source>
</reference>
<dbReference type="AlphaFoldDB" id="A0A4Y8CKS2"/>
<dbReference type="EMBL" id="PHWZ01000523">
    <property type="protein sequence ID" value="TEY37198.1"/>
    <property type="molecule type" value="Genomic_DNA"/>
</dbReference>
<evidence type="ECO:0000256" key="1">
    <source>
        <dbReference type="SAM" id="MobiDB-lite"/>
    </source>
</evidence>
<accession>A0A4Y8CKS2</accession>
<organism evidence="2 3">
    <name type="scientific">Botryotinia calthae</name>
    <dbReference type="NCBI Taxonomy" id="38488"/>
    <lineage>
        <taxon>Eukaryota</taxon>
        <taxon>Fungi</taxon>
        <taxon>Dikarya</taxon>
        <taxon>Ascomycota</taxon>
        <taxon>Pezizomycotina</taxon>
        <taxon>Leotiomycetes</taxon>
        <taxon>Helotiales</taxon>
        <taxon>Sclerotiniaceae</taxon>
        <taxon>Botryotinia</taxon>
    </lineage>
</organism>
<evidence type="ECO:0000313" key="2">
    <source>
        <dbReference type="EMBL" id="TEY37198.1"/>
    </source>
</evidence>